<keyword evidence="3" id="KW-1185">Reference proteome</keyword>
<comment type="caution">
    <text evidence="2">The sequence shown here is derived from an EMBL/GenBank/DDBJ whole genome shotgun (WGS) entry which is preliminary data.</text>
</comment>
<name>A0A3N4MNR0_9BACT</name>
<evidence type="ECO:0008006" key="4">
    <source>
        <dbReference type="Google" id="ProtNLM"/>
    </source>
</evidence>
<evidence type="ECO:0000256" key="1">
    <source>
        <dbReference type="SAM" id="Phobius"/>
    </source>
</evidence>
<reference evidence="3" key="1">
    <citation type="submission" date="2018-11" db="EMBL/GenBank/DDBJ databases">
        <title>Chitinophaga lutea sp.nov., isolate from arsenic contaminated soil.</title>
        <authorList>
            <person name="Zong Y."/>
        </authorList>
    </citation>
    <scope>NUCLEOTIDE SEQUENCE [LARGE SCALE GENOMIC DNA]</scope>
    <source>
        <strain evidence="3">YLT18</strain>
    </source>
</reference>
<keyword evidence="1" id="KW-1133">Transmembrane helix</keyword>
<accession>A0A3N4MNR0</accession>
<feature type="transmembrane region" description="Helical" evidence="1">
    <location>
        <begin position="7"/>
        <end position="23"/>
    </location>
</feature>
<dbReference type="Proteomes" id="UP000279089">
    <property type="component" value="Unassembled WGS sequence"/>
</dbReference>
<sequence length="99" mass="12070">MVDDDKIYIIIYSMSHFLMIILLKNDEIVYIYHFFESILQFFVHVSLFYYKISRHRKNQDDQLQVSQQSHFTLFFKKIPKFENHSAFVIGTLRSLILHH</sequence>
<organism evidence="2 3">
    <name type="scientific">Chitinophaga barathri</name>
    <dbReference type="NCBI Taxonomy" id="1647451"/>
    <lineage>
        <taxon>Bacteria</taxon>
        <taxon>Pseudomonadati</taxon>
        <taxon>Bacteroidota</taxon>
        <taxon>Chitinophagia</taxon>
        <taxon>Chitinophagales</taxon>
        <taxon>Chitinophagaceae</taxon>
        <taxon>Chitinophaga</taxon>
    </lineage>
</organism>
<evidence type="ECO:0000313" key="2">
    <source>
        <dbReference type="EMBL" id="RPD41700.1"/>
    </source>
</evidence>
<proteinExistence type="predicted"/>
<gene>
    <name evidence="2" type="ORF">EG028_05900</name>
</gene>
<evidence type="ECO:0000313" key="3">
    <source>
        <dbReference type="Proteomes" id="UP000279089"/>
    </source>
</evidence>
<protein>
    <recommendedName>
        <fullName evidence="4">Transmembrane protein</fullName>
    </recommendedName>
</protein>
<feature type="transmembrane region" description="Helical" evidence="1">
    <location>
        <begin position="29"/>
        <end position="50"/>
    </location>
</feature>
<keyword evidence="1" id="KW-0472">Membrane</keyword>
<dbReference type="AlphaFoldDB" id="A0A3N4MNR0"/>
<keyword evidence="1" id="KW-0812">Transmembrane</keyword>
<dbReference type="EMBL" id="RMBX01000003">
    <property type="protein sequence ID" value="RPD41700.1"/>
    <property type="molecule type" value="Genomic_DNA"/>
</dbReference>